<accession>A0A8F9TUE3</accession>
<dbReference type="RefSeq" id="WP_220163349.1">
    <property type="nucleotide sequence ID" value="NZ_CP080507.1"/>
</dbReference>
<dbReference type="InterPro" id="IPR000326">
    <property type="entry name" value="PAP2/HPO"/>
</dbReference>
<feature type="domain" description="Phosphatidic acid phosphatase type 2/haloperoxidase" evidence="2">
    <location>
        <begin position="55"/>
        <end position="169"/>
    </location>
</feature>
<feature type="transmembrane region" description="Helical" evidence="1">
    <location>
        <begin position="97"/>
        <end position="119"/>
    </location>
</feature>
<keyword evidence="1" id="KW-1133">Transmembrane helix</keyword>
<sequence>MLEAFRQPGDPGQTIGPSWLLQVARDISALGGATVLILLTLLVLGYLLLNRGRRTALFLAASIASAYLLSTLLKHAFGRPRPSVVPALAEVSSASFPSGHSLLSSAVYLTMAALLARVVVRPRNRLYFMGSALLLSFLIGVSRVFLGVHYPTDVLAGWAAGAGWATLCWLAADWLQQRGALRGRRRDHSEHAC</sequence>
<keyword evidence="4" id="KW-1185">Reference proteome</keyword>
<feature type="transmembrane region" description="Helical" evidence="1">
    <location>
        <begin position="27"/>
        <end position="49"/>
    </location>
</feature>
<dbReference type="Proteomes" id="UP000825051">
    <property type="component" value="Chromosome"/>
</dbReference>
<dbReference type="KEGG" id="ole:K0B96_02230"/>
<dbReference type="Gene3D" id="1.20.144.10">
    <property type="entry name" value="Phosphatidic acid phosphatase type 2/haloperoxidase"/>
    <property type="match status" value="2"/>
</dbReference>
<proteinExistence type="predicted"/>
<dbReference type="EMBL" id="CP080507">
    <property type="protein sequence ID" value="QYM79454.1"/>
    <property type="molecule type" value="Genomic_DNA"/>
</dbReference>
<keyword evidence="1" id="KW-0472">Membrane</keyword>
<dbReference type="Pfam" id="PF01569">
    <property type="entry name" value="PAP2"/>
    <property type="match status" value="1"/>
</dbReference>
<feature type="transmembrane region" description="Helical" evidence="1">
    <location>
        <begin position="154"/>
        <end position="175"/>
    </location>
</feature>
<feature type="transmembrane region" description="Helical" evidence="1">
    <location>
        <begin position="126"/>
        <end position="148"/>
    </location>
</feature>
<dbReference type="SMART" id="SM00014">
    <property type="entry name" value="acidPPc"/>
    <property type="match status" value="1"/>
</dbReference>
<dbReference type="InterPro" id="IPR036938">
    <property type="entry name" value="PAP2/HPO_sf"/>
</dbReference>
<dbReference type="PANTHER" id="PTHR14969">
    <property type="entry name" value="SPHINGOSINE-1-PHOSPHATE PHOSPHOHYDROLASE"/>
    <property type="match status" value="1"/>
</dbReference>
<keyword evidence="1" id="KW-0812">Transmembrane</keyword>
<dbReference type="AlphaFoldDB" id="A0A8F9TUE3"/>
<organism evidence="3 4">
    <name type="scientific">Horticoccus luteus</name>
    <dbReference type="NCBI Taxonomy" id="2862869"/>
    <lineage>
        <taxon>Bacteria</taxon>
        <taxon>Pseudomonadati</taxon>
        <taxon>Verrucomicrobiota</taxon>
        <taxon>Opitutia</taxon>
        <taxon>Opitutales</taxon>
        <taxon>Opitutaceae</taxon>
        <taxon>Horticoccus</taxon>
    </lineage>
</organism>
<dbReference type="CDD" id="cd03392">
    <property type="entry name" value="PAP2_like_2"/>
    <property type="match status" value="1"/>
</dbReference>
<protein>
    <submittedName>
        <fullName evidence="3">Phosphatase PAP2 family protein</fullName>
    </submittedName>
</protein>
<dbReference type="PANTHER" id="PTHR14969:SF13">
    <property type="entry name" value="AT30094P"/>
    <property type="match status" value="1"/>
</dbReference>
<evidence type="ECO:0000313" key="3">
    <source>
        <dbReference type="EMBL" id="QYM79454.1"/>
    </source>
</evidence>
<evidence type="ECO:0000313" key="4">
    <source>
        <dbReference type="Proteomes" id="UP000825051"/>
    </source>
</evidence>
<evidence type="ECO:0000259" key="2">
    <source>
        <dbReference type="SMART" id="SM00014"/>
    </source>
</evidence>
<gene>
    <name evidence="3" type="ORF">K0B96_02230</name>
</gene>
<reference evidence="3" key="1">
    <citation type="submission" date="2021-08" db="EMBL/GenBank/DDBJ databases">
        <title>Genome of a novel bacterium of the phylum Verrucomicrobia, Oleiharenicola sp. KSB-15.</title>
        <authorList>
            <person name="Chung J.-H."/>
            <person name="Ahn J.-H."/>
            <person name="Yoon Y."/>
            <person name="Kim D.-Y."/>
            <person name="An S.-H."/>
            <person name="Park I."/>
            <person name="Yeon J."/>
        </authorList>
    </citation>
    <scope>NUCLEOTIDE SEQUENCE</scope>
    <source>
        <strain evidence="3">KSB-15</strain>
    </source>
</reference>
<evidence type="ECO:0000256" key="1">
    <source>
        <dbReference type="SAM" id="Phobius"/>
    </source>
</evidence>
<name>A0A8F9TUE3_9BACT</name>
<dbReference type="SUPFAM" id="SSF48317">
    <property type="entry name" value="Acid phosphatase/Vanadium-dependent haloperoxidase"/>
    <property type="match status" value="1"/>
</dbReference>
<feature type="transmembrane region" description="Helical" evidence="1">
    <location>
        <begin position="56"/>
        <end position="77"/>
    </location>
</feature>